<protein>
    <recommendedName>
        <fullName evidence="1">Serine aminopeptidase S33 domain-containing protein</fullName>
    </recommendedName>
</protein>
<dbReference type="PANTHER" id="PTHR11614">
    <property type="entry name" value="PHOSPHOLIPASE-RELATED"/>
    <property type="match status" value="1"/>
</dbReference>
<gene>
    <name evidence="2" type="ORF">LCGC14_0504960</name>
</gene>
<dbReference type="AlphaFoldDB" id="A0A0F9VBB7"/>
<dbReference type="SUPFAM" id="SSF53474">
    <property type="entry name" value="alpha/beta-Hydrolases"/>
    <property type="match status" value="1"/>
</dbReference>
<evidence type="ECO:0000259" key="1">
    <source>
        <dbReference type="Pfam" id="PF12146"/>
    </source>
</evidence>
<dbReference type="InterPro" id="IPR051044">
    <property type="entry name" value="MAG_DAG_Lipase"/>
</dbReference>
<dbReference type="InterPro" id="IPR029058">
    <property type="entry name" value="AB_hydrolase_fold"/>
</dbReference>
<reference evidence="2" key="1">
    <citation type="journal article" date="2015" name="Nature">
        <title>Complex archaea that bridge the gap between prokaryotes and eukaryotes.</title>
        <authorList>
            <person name="Spang A."/>
            <person name="Saw J.H."/>
            <person name="Jorgensen S.L."/>
            <person name="Zaremba-Niedzwiedzka K."/>
            <person name="Martijn J."/>
            <person name="Lind A.E."/>
            <person name="van Eijk R."/>
            <person name="Schleper C."/>
            <person name="Guy L."/>
            <person name="Ettema T.J."/>
        </authorList>
    </citation>
    <scope>NUCLEOTIDE SEQUENCE</scope>
</reference>
<dbReference type="Pfam" id="PF12146">
    <property type="entry name" value="Hydrolase_4"/>
    <property type="match status" value="1"/>
</dbReference>
<name>A0A0F9VBB7_9ZZZZ</name>
<evidence type="ECO:0000313" key="2">
    <source>
        <dbReference type="EMBL" id="KKN63123.1"/>
    </source>
</evidence>
<feature type="domain" description="Serine aminopeptidase S33" evidence="1">
    <location>
        <begin position="50"/>
        <end position="314"/>
    </location>
</feature>
<proteinExistence type="predicted"/>
<sequence length="336" mass="36289">MLGERGRTSPGPAIPLAATDEDAPLFDHRETIDSRSGAAVHVYSRKASGRARGIVLIHHGLAEHAGRYGRFAAELAGFGFHVFAHDHRGHGSTNASDAPFRRFARRHGADRVLTDCRAVHTHALGRYPGLPVVVFGHSMGGLITLNYAETHGRDLAGAAVWNANFQTGLQERVGRLALKAEKALKGSDVPSALLQRATFDAWGKAIEPRRTMFDWLSHDAAAVDAYIADPLCGFSPTLSMMEDVMTLIFQGGSQAGLDMLPPALPMHLLGGTADPVTDKGEAIRWLGGHLRHAGSRDVTVEIIEGARHETLHELPAYRKPAVASLTAWLQRIVPAR</sequence>
<dbReference type="EMBL" id="LAZR01000600">
    <property type="protein sequence ID" value="KKN63123.1"/>
    <property type="molecule type" value="Genomic_DNA"/>
</dbReference>
<accession>A0A0F9VBB7</accession>
<organism evidence="2">
    <name type="scientific">marine sediment metagenome</name>
    <dbReference type="NCBI Taxonomy" id="412755"/>
    <lineage>
        <taxon>unclassified sequences</taxon>
        <taxon>metagenomes</taxon>
        <taxon>ecological metagenomes</taxon>
    </lineage>
</organism>
<dbReference type="Gene3D" id="3.40.50.1820">
    <property type="entry name" value="alpha/beta hydrolase"/>
    <property type="match status" value="1"/>
</dbReference>
<dbReference type="InterPro" id="IPR022742">
    <property type="entry name" value="Hydrolase_4"/>
</dbReference>
<comment type="caution">
    <text evidence="2">The sequence shown here is derived from an EMBL/GenBank/DDBJ whole genome shotgun (WGS) entry which is preliminary data.</text>
</comment>